<dbReference type="PANTHER" id="PTHR31562:SF4">
    <property type="entry name" value="DUF268 DOMAIN-CONTAINING PROTEIN-RELATED"/>
    <property type="match status" value="1"/>
</dbReference>
<dbReference type="InterPro" id="IPR029044">
    <property type="entry name" value="Nucleotide-diphossugar_trans"/>
</dbReference>
<evidence type="ECO:0000313" key="3">
    <source>
        <dbReference type="Proteomes" id="UP001608902"/>
    </source>
</evidence>
<reference evidence="2 3" key="1">
    <citation type="submission" date="2024-08" db="EMBL/GenBank/DDBJ databases">
        <title>Gnathostoma spinigerum genome.</title>
        <authorList>
            <person name="Gonzalez-Bertolin B."/>
            <person name="Monzon S."/>
            <person name="Zaballos A."/>
            <person name="Jimenez P."/>
            <person name="Dekumyoy P."/>
            <person name="Varona S."/>
            <person name="Cuesta I."/>
            <person name="Sumanam S."/>
            <person name="Adisakwattana P."/>
            <person name="Gasser R.B."/>
            <person name="Hernandez-Gonzalez A."/>
            <person name="Young N.D."/>
            <person name="Perteguer M.J."/>
        </authorList>
    </citation>
    <scope>NUCLEOTIDE SEQUENCE [LARGE SCALE GENOMIC DNA]</scope>
    <source>
        <strain evidence="2">AL3</strain>
        <tissue evidence="2">Liver</tissue>
    </source>
</reference>
<keyword evidence="1" id="KW-1133">Transmembrane helix</keyword>
<keyword evidence="1" id="KW-0472">Membrane</keyword>
<evidence type="ECO:0000256" key="1">
    <source>
        <dbReference type="SAM" id="Phobius"/>
    </source>
</evidence>
<accession>A0ABD6EUP0</accession>
<dbReference type="InterPro" id="IPR004988">
    <property type="entry name" value="DUF273"/>
</dbReference>
<evidence type="ECO:0008006" key="4">
    <source>
        <dbReference type="Google" id="ProtNLM"/>
    </source>
</evidence>
<keyword evidence="3" id="KW-1185">Reference proteome</keyword>
<dbReference type="Proteomes" id="UP001608902">
    <property type="component" value="Unassembled WGS sequence"/>
</dbReference>
<sequence length="235" mass="27302">MTYRVTLQLGLLIVLTFGGIIYLPIYYFFIHHSNQRFLAANIKHLSSRDLNLQKGFGRSNSSVPNEHITVITILDNTMKLKDYALGLDTMRCYCKGHGYNYILLDLSTNNSFDKACKKQHIWYRRHCVLAEILKRSPSYNTSDTWFAVVDADTGVINPRHKIQEWIDETVDIIFYNRIWQFELAAGIFMVKKSSFAQKFVLCWSAYPDFESKSLQFSGNFIIHVCSIEFKSLPEI</sequence>
<comment type="caution">
    <text evidence="2">The sequence shown here is derived from an EMBL/GenBank/DDBJ whole genome shotgun (WGS) entry which is preliminary data.</text>
</comment>
<dbReference type="Pfam" id="PF03314">
    <property type="entry name" value="DUF273"/>
    <property type="match status" value="1"/>
</dbReference>
<evidence type="ECO:0000313" key="2">
    <source>
        <dbReference type="EMBL" id="MFH4980402.1"/>
    </source>
</evidence>
<dbReference type="PANTHER" id="PTHR31562">
    <property type="entry name" value="PROTEIN CBG18972"/>
    <property type="match status" value="1"/>
</dbReference>
<keyword evidence="1" id="KW-0812">Transmembrane</keyword>
<organism evidence="2 3">
    <name type="scientific">Gnathostoma spinigerum</name>
    <dbReference type="NCBI Taxonomy" id="75299"/>
    <lineage>
        <taxon>Eukaryota</taxon>
        <taxon>Metazoa</taxon>
        <taxon>Ecdysozoa</taxon>
        <taxon>Nematoda</taxon>
        <taxon>Chromadorea</taxon>
        <taxon>Rhabditida</taxon>
        <taxon>Spirurina</taxon>
        <taxon>Gnathostomatomorpha</taxon>
        <taxon>Gnathostomatoidea</taxon>
        <taxon>Gnathostomatidae</taxon>
        <taxon>Gnathostoma</taxon>
    </lineage>
</organism>
<protein>
    <recommendedName>
        <fullName evidence="4">Nucleotide-diphospho-sugar transferase domain-containing protein</fullName>
    </recommendedName>
</protein>
<feature type="transmembrane region" description="Helical" evidence="1">
    <location>
        <begin position="6"/>
        <end position="29"/>
    </location>
</feature>
<dbReference type="AlphaFoldDB" id="A0ABD6EUP0"/>
<dbReference type="Gene3D" id="3.90.550.10">
    <property type="entry name" value="Spore Coat Polysaccharide Biosynthesis Protein SpsA, Chain A"/>
    <property type="match status" value="1"/>
</dbReference>
<name>A0ABD6EUP0_9BILA</name>
<gene>
    <name evidence="2" type="ORF">AB6A40_007111</name>
</gene>
<dbReference type="EMBL" id="JBGFUD010005502">
    <property type="protein sequence ID" value="MFH4980402.1"/>
    <property type="molecule type" value="Genomic_DNA"/>
</dbReference>
<proteinExistence type="predicted"/>